<dbReference type="InterPro" id="IPR052362">
    <property type="entry name" value="HTH-GbsR_regulator"/>
</dbReference>
<dbReference type="GO" id="GO:0003677">
    <property type="term" value="F:DNA binding"/>
    <property type="evidence" value="ECO:0007669"/>
    <property type="project" value="UniProtKB-KW"/>
</dbReference>
<evidence type="ECO:0000256" key="2">
    <source>
        <dbReference type="ARBA" id="ARBA00023125"/>
    </source>
</evidence>
<accession>A0A2S6GL02</accession>
<dbReference type="EMBL" id="PTIX01000012">
    <property type="protein sequence ID" value="PPK65899.1"/>
    <property type="molecule type" value="Genomic_DNA"/>
</dbReference>
<feature type="domain" description="HTH marR-type" evidence="4">
    <location>
        <begin position="32"/>
        <end position="75"/>
    </location>
</feature>
<gene>
    <name evidence="5" type="ORF">CLV40_112164</name>
</gene>
<organism evidence="5 6">
    <name type="scientific">Actinokineospora auranticolor</name>
    <dbReference type="NCBI Taxonomy" id="155976"/>
    <lineage>
        <taxon>Bacteria</taxon>
        <taxon>Bacillati</taxon>
        <taxon>Actinomycetota</taxon>
        <taxon>Actinomycetes</taxon>
        <taxon>Pseudonocardiales</taxon>
        <taxon>Pseudonocardiaceae</taxon>
        <taxon>Actinokineospora</taxon>
    </lineage>
</organism>
<dbReference type="InterPro" id="IPR000835">
    <property type="entry name" value="HTH_MarR-typ"/>
</dbReference>
<dbReference type="GO" id="GO:0003700">
    <property type="term" value="F:DNA-binding transcription factor activity"/>
    <property type="evidence" value="ECO:0007669"/>
    <property type="project" value="InterPro"/>
</dbReference>
<dbReference type="Pfam" id="PF01047">
    <property type="entry name" value="MarR"/>
    <property type="match status" value="1"/>
</dbReference>
<evidence type="ECO:0000259" key="4">
    <source>
        <dbReference type="Pfam" id="PF01047"/>
    </source>
</evidence>
<evidence type="ECO:0000313" key="5">
    <source>
        <dbReference type="EMBL" id="PPK65899.1"/>
    </source>
</evidence>
<dbReference type="InterPro" id="IPR036388">
    <property type="entry name" value="WH-like_DNA-bd_sf"/>
</dbReference>
<protein>
    <submittedName>
        <fullName evidence="5">MarR family protein</fullName>
    </submittedName>
</protein>
<evidence type="ECO:0000256" key="1">
    <source>
        <dbReference type="ARBA" id="ARBA00023015"/>
    </source>
</evidence>
<dbReference type="Proteomes" id="UP000239203">
    <property type="component" value="Unassembled WGS sequence"/>
</dbReference>
<keyword evidence="1" id="KW-0805">Transcription regulation</keyword>
<dbReference type="AlphaFoldDB" id="A0A2S6GL02"/>
<dbReference type="InterPro" id="IPR036390">
    <property type="entry name" value="WH_DNA-bd_sf"/>
</dbReference>
<dbReference type="Gene3D" id="1.10.10.10">
    <property type="entry name" value="Winged helix-like DNA-binding domain superfamily/Winged helix DNA-binding domain"/>
    <property type="match status" value="1"/>
</dbReference>
<comment type="caution">
    <text evidence="5">The sequence shown here is derived from an EMBL/GenBank/DDBJ whole genome shotgun (WGS) entry which is preliminary data.</text>
</comment>
<dbReference type="SUPFAM" id="SSF46785">
    <property type="entry name" value="Winged helix' DNA-binding domain"/>
    <property type="match status" value="1"/>
</dbReference>
<keyword evidence="2" id="KW-0238">DNA-binding</keyword>
<reference evidence="5 6" key="1">
    <citation type="submission" date="2018-02" db="EMBL/GenBank/DDBJ databases">
        <title>Genomic Encyclopedia of Archaeal and Bacterial Type Strains, Phase II (KMG-II): from individual species to whole genera.</title>
        <authorList>
            <person name="Goeker M."/>
        </authorList>
    </citation>
    <scope>NUCLEOTIDE SEQUENCE [LARGE SCALE GENOMIC DNA]</scope>
    <source>
        <strain evidence="5 6">YU 961-1</strain>
    </source>
</reference>
<keyword evidence="3" id="KW-0804">Transcription</keyword>
<keyword evidence="6" id="KW-1185">Reference proteome</keyword>
<proteinExistence type="predicted"/>
<dbReference type="PANTHER" id="PTHR38465:SF2">
    <property type="entry name" value="HTH-TYPE TRANSCRIPTIONAL REGULATOR MMPR5"/>
    <property type="match status" value="1"/>
</dbReference>
<evidence type="ECO:0000256" key="3">
    <source>
        <dbReference type="ARBA" id="ARBA00023163"/>
    </source>
</evidence>
<evidence type="ECO:0000313" key="6">
    <source>
        <dbReference type="Proteomes" id="UP000239203"/>
    </source>
</evidence>
<name>A0A2S6GL02_9PSEU</name>
<dbReference type="PANTHER" id="PTHR38465">
    <property type="entry name" value="HTH-TYPE TRANSCRIPTIONAL REGULATOR MJ1563-RELATED"/>
    <property type="match status" value="1"/>
</dbReference>
<sequence length="151" mass="17009">MARFVERFALLLSDAGMQRMPARVFTCLLTTEAGRLSATELAESLQVSPAAISGAVRYLEQVNMIRRGREPGERRDHYALADESWFELMAHRDKLLAAWAVAMADGADLLGRDTRAGKRLAMTQLFFEFMRREMETLGDRWRAELAAKGLG</sequence>